<comment type="caution">
    <text evidence="5">The sequence shown here is derived from an EMBL/GenBank/DDBJ whole genome shotgun (WGS) entry which is preliminary data.</text>
</comment>
<protein>
    <submittedName>
        <fullName evidence="5">Peptidase M16 inactive domain protein</fullName>
    </submittedName>
</protein>
<dbReference type="PANTHER" id="PTHR11851">
    <property type="entry name" value="METALLOPROTEASE"/>
    <property type="match status" value="1"/>
</dbReference>
<evidence type="ECO:0000259" key="4">
    <source>
        <dbReference type="Pfam" id="PF05193"/>
    </source>
</evidence>
<dbReference type="InterPro" id="IPR050361">
    <property type="entry name" value="MPP/UQCRC_Complex"/>
</dbReference>
<evidence type="ECO:0000256" key="1">
    <source>
        <dbReference type="ARBA" id="ARBA00007261"/>
    </source>
</evidence>
<gene>
    <name evidence="5" type="ORF">CLVI_28050</name>
</gene>
<evidence type="ECO:0000259" key="3">
    <source>
        <dbReference type="Pfam" id="PF00675"/>
    </source>
</evidence>
<evidence type="ECO:0000256" key="2">
    <source>
        <dbReference type="SAM" id="Coils"/>
    </source>
</evidence>
<feature type="domain" description="Peptidase M16 N-terminal" evidence="3">
    <location>
        <begin position="18"/>
        <end position="155"/>
    </location>
</feature>
<dbReference type="InterPro" id="IPR011249">
    <property type="entry name" value="Metalloenz_LuxS/M16"/>
</dbReference>
<dbReference type="RefSeq" id="WP_106060725.1">
    <property type="nucleotide sequence ID" value="NZ_PVXQ01000037.1"/>
</dbReference>
<evidence type="ECO:0000313" key="6">
    <source>
        <dbReference type="Proteomes" id="UP000239471"/>
    </source>
</evidence>
<reference evidence="5 6" key="1">
    <citation type="submission" date="2018-03" db="EMBL/GenBank/DDBJ databases">
        <title>Genome sequence of Clostridium vincentii DSM 10228.</title>
        <authorList>
            <person name="Poehlein A."/>
            <person name="Daniel R."/>
        </authorList>
    </citation>
    <scope>NUCLEOTIDE SEQUENCE [LARGE SCALE GENOMIC DNA]</scope>
    <source>
        <strain evidence="5 6">DSM 10228</strain>
    </source>
</reference>
<organism evidence="5 6">
    <name type="scientific">Clostridium vincentii</name>
    <dbReference type="NCBI Taxonomy" id="52704"/>
    <lineage>
        <taxon>Bacteria</taxon>
        <taxon>Bacillati</taxon>
        <taxon>Bacillota</taxon>
        <taxon>Clostridia</taxon>
        <taxon>Eubacteriales</taxon>
        <taxon>Clostridiaceae</taxon>
        <taxon>Clostridium</taxon>
    </lineage>
</organism>
<keyword evidence="6" id="KW-1185">Reference proteome</keyword>
<dbReference type="OrthoDB" id="9811314at2"/>
<proteinExistence type="inferred from homology"/>
<dbReference type="Proteomes" id="UP000239471">
    <property type="component" value="Unassembled WGS sequence"/>
</dbReference>
<sequence>MKEFILDNGIKLIYSKGTSQLTSISIGLEAGAAQDGEILGLAHATEHMVYKGTKKRSEDQINEELSKLFGFHNAMTNYPYVIYYGTLLGEELDKGVEIFSDLLINAAFPFEGFKEEMDVIVEELKEWDEELDQYCEDKLLFNTFRYNRLKYPIIGDIESLKKIKIEDIENFYKTYYSPGNTSIAVVSSLSFEEVKQIIEKYFSDWKKKNVQPAIEKDEVPLVGIYRNMSDNTNTCKLQIVFPINDLSEMEMKALRIFNEYFGEGINSVLFSSLRTKNGLVYDVLTKIRHEKHIRLYKINFSTSKDKVDKALEIVNEAISNIEILNEEKIAQFIKSIKIKKLFKEEQSIQLAKELSTYSVMFQDFRIYDNMLVGMEKITGGDILKVARNVLKNPSIEIIS</sequence>
<dbReference type="PANTHER" id="PTHR11851:SF49">
    <property type="entry name" value="MITOCHONDRIAL-PROCESSING PEPTIDASE SUBUNIT ALPHA"/>
    <property type="match status" value="1"/>
</dbReference>
<accession>A0A2T0BB57</accession>
<name>A0A2T0BB57_9CLOT</name>
<dbReference type="InterPro" id="IPR011765">
    <property type="entry name" value="Pept_M16_N"/>
</dbReference>
<dbReference type="AlphaFoldDB" id="A0A2T0BB57"/>
<dbReference type="GO" id="GO:0046872">
    <property type="term" value="F:metal ion binding"/>
    <property type="evidence" value="ECO:0007669"/>
    <property type="project" value="InterPro"/>
</dbReference>
<comment type="similarity">
    <text evidence="1">Belongs to the peptidase M16 family.</text>
</comment>
<feature type="domain" description="Peptidase M16 C-terminal" evidence="4">
    <location>
        <begin position="163"/>
        <end position="321"/>
    </location>
</feature>
<dbReference type="SUPFAM" id="SSF63411">
    <property type="entry name" value="LuxS/MPP-like metallohydrolase"/>
    <property type="match status" value="2"/>
</dbReference>
<dbReference type="Pfam" id="PF05193">
    <property type="entry name" value="Peptidase_M16_C"/>
    <property type="match status" value="1"/>
</dbReference>
<dbReference type="InterPro" id="IPR007863">
    <property type="entry name" value="Peptidase_M16_C"/>
</dbReference>
<dbReference type="Pfam" id="PF00675">
    <property type="entry name" value="Peptidase_M16"/>
    <property type="match status" value="1"/>
</dbReference>
<dbReference type="EMBL" id="PVXQ01000037">
    <property type="protein sequence ID" value="PRR81047.1"/>
    <property type="molecule type" value="Genomic_DNA"/>
</dbReference>
<feature type="coiled-coil region" evidence="2">
    <location>
        <begin position="110"/>
        <end position="137"/>
    </location>
</feature>
<dbReference type="Gene3D" id="3.30.830.10">
    <property type="entry name" value="Metalloenzyme, LuxS/M16 peptidase-like"/>
    <property type="match status" value="2"/>
</dbReference>
<evidence type="ECO:0000313" key="5">
    <source>
        <dbReference type="EMBL" id="PRR81047.1"/>
    </source>
</evidence>
<keyword evidence="2" id="KW-0175">Coiled coil</keyword>